<feature type="compositionally biased region" description="Polar residues" evidence="1">
    <location>
        <begin position="74"/>
        <end position="93"/>
    </location>
</feature>
<organism evidence="3">
    <name type="scientific">Anopheles darlingi</name>
    <name type="common">Mosquito</name>
    <dbReference type="NCBI Taxonomy" id="43151"/>
    <lineage>
        <taxon>Eukaryota</taxon>
        <taxon>Metazoa</taxon>
        <taxon>Ecdysozoa</taxon>
        <taxon>Arthropoda</taxon>
        <taxon>Hexapoda</taxon>
        <taxon>Insecta</taxon>
        <taxon>Pterygota</taxon>
        <taxon>Neoptera</taxon>
        <taxon>Endopterygota</taxon>
        <taxon>Diptera</taxon>
        <taxon>Nematocera</taxon>
        <taxon>Culicoidea</taxon>
        <taxon>Culicidae</taxon>
        <taxon>Anophelinae</taxon>
        <taxon>Anopheles</taxon>
    </lineage>
</organism>
<sequence>MSSVPSRSVAFFLLFCSSASDSSPEAPQKKPSPRASIEVRRRKRNGVAHTHTHRQHCTALALVFVREETDDRWPSSSKRQAITGTRYTRTSVH</sequence>
<evidence type="ECO:0000256" key="1">
    <source>
        <dbReference type="SAM" id="MobiDB-lite"/>
    </source>
</evidence>
<dbReference type="EMBL" id="GGFL01014430">
    <property type="protein sequence ID" value="MBW78608.1"/>
    <property type="molecule type" value="Transcribed_RNA"/>
</dbReference>
<reference evidence="3" key="1">
    <citation type="submission" date="2018-01" db="EMBL/GenBank/DDBJ databases">
        <title>An insight into the sialome of Amazonian anophelines.</title>
        <authorList>
            <person name="Ribeiro J.M."/>
            <person name="Scarpassa V."/>
            <person name="Calvo E."/>
        </authorList>
    </citation>
    <scope>NUCLEOTIDE SEQUENCE</scope>
</reference>
<feature type="signal peptide" evidence="2">
    <location>
        <begin position="1"/>
        <end position="22"/>
    </location>
</feature>
<name>A0A2M4DN95_ANODA</name>
<protein>
    <submittedName>
        <fullName evidence="3">Putative secreted protein</fullName>
    </submittedName>
</protein>
<evidence type="ECO:0000256" key="2">
    <source>
        <dbReference type="SAM" id="SignalP"/>
    </source>
</evidence>
<evidence type="ECO:0000313" key="3">
    <source>
        <dbReference type="EMBL" id="MBW78608.1"/>
    </source>
</evidence>
<accession>A0A2M4DN95</accession>
<feature type="region of interest" description="Disordered" evidence="1">
    <location>
        <begin position="71"/>
        <end position="93"/>
    </location>
</feature>
<keyword evidence="2" id="KW-0732">Signal</keyword>
<proteinExistence type="predicted"/>
<feature type="chain" id="PRO_5014863224" evidence="2">
    <location>
        <begin position="23"/>
        <end position="93"/>
    </location>
</feature>
<feature type="compositionally biased region" description="Basic residues" evidence="1">
    <location>
        <begin position="40"/>
        <end position="52"/>
    </location>
</feature>
<dbReference type="AlphaFoldDB" id="A0A2M4DN95"/>
<feature type="region of interest" description="Disordered" evidence="1">
    <location>
        <begin position="19"/>
        <end position="52"/>
    </location>
</feature>